<dbReference type="EMBL" id="GL348713">
    <property type="protein sequence ID" value="EFH66725.1"/>
    <property type="molecule type" value="Genomic_DNA"/>
</dbReference>
<dbReference type="PANTHER" id="PTHR31710">
    <property type="entry name" value="GB|AAF16529.1-RELATED"/>
    <property type="match status" value="1"/>
</dbReference>
<protein>
    <recommendedName>
        <fullName evidence="4">Plant thionin family protein</fullName>
    </recommendedName>
</protein>
<evidence type="ECO:0000313" key="3">
    <source>
        <dbReference type="Proteomes" id="UP000008694"/>
    </source>
</evidence>
<feature type="chain" id="PRO_5003100727" description="Plant thionin family protein" evidence="1">
    <location>
        <begin position="27"/>
        <end position="90"/>
    </location>
</feature>
<dbReference type="Gramene" id="scaffold_102449.1">
    <property type="protein sequence ID" value="scaffold_102449.1"/>
    <property type="gene ID" value="scaffold_102449.1"/>
</dbReference>
<dbReference type="KEGG" id="aly:9329247"/>
<feature type="signal peptide" evidence="1">
    <location>
        <begin position="1"/>
        <end position="26"/>
    </location>
</feature>
<name>D7KKU9_ARALL</name>
<organism evidence="3">
    <name type="scientific">Arabidopsis lyrata subsp. lyrata</name>
    <name type="common">Lyre-leaved rock-cress</name>
    <dbReference type="NCBI Taxonomy" id="81972"/>
    <lineage>
        <taxon>Eukaryota</taxon>
        <taxon>Viridiplantae</taxon>
        <taxon>Streptophyta</taxon>
        <taxon>Embryophyta</taxon>
        <taxon>Tracheophyta</taxon>
        <taxon>Spermatophyta</taxon>
        <taxon>Magnoliopsida</taxon>
        <taxon>eudicotyledons</taxon>
        <taxon>Gunneridae</taxon>
        <taxon>Pentapetalae</taxon>
        <taxon>rosids</taxon>
        <taxon>malvids</taxon>
        <taxon>Brassicales</taxon>
        <taxon>Brassicaceae</taxon>
        <taxon>Camelineae</taxon>
        <taxon>Arabidopsis</taxon>
    </lineage>
</organism>
<sequence length="90" mass="10004">MATQTCSVFLMVAILTMMFSAHIAHSNSIEMCVKHCAQNQCLKAAKNPTPAICDEACKKICNNQLFGGEKFIVPPVKGSSRFCRWMPQYC</sequence>
<reference evidence="3" key="1">
    <citation type="journal article" date="2011" name="Nat. Genet.">
        <title>The Arabidopsis lyrata genome sequence and the basis of rapid genome size change.</title>
        <authorList>
            <person name="Hu T.T."/>
            <person name="Pattyn P."/>
            <person name="Bakker E.G."/>
            <person name="Cao J."/>
            <person name="Cheng J.-F."/>
            <person name="Clark R.M."/>
            <person name="Fahlgren N."/>
            <person name="Fawcett J.A."/>
            <person name="Grimwood J."/>
            <person name="Gundlach H."/>
            <person name="Haberer G."/>
            <person name="Hollister J.D."/>
            <person name="Ossowski S."/>
            <person name="Ottilar R.P."/>
            <person name="Salamov A.A."/>
            <person name="Schneeberger K."/>
            <person name="Spannagl M."/>
            <person name="Wang X."/>
            <person name="Yang L."/>
            <person name="Nasrallah M.E."/>
            <person name="Bergelson J."/>
            <person name="Carrington J.C."/>
            <person name="Gaut B.S."/>
            <person name="Schmutz J."/>
            <person name="Mayer K.F.X."/>
            <person name="Van de Peer Y."/>
            <person name="Grigoriev I.V."/>
            <person name="Nordborg M."/>
            <person name="Weigel D."/>
            <person name="Guo Y.-L."/>
        </authorList>
    </citation>
    <scope>NUCLEOTIDE SEQUENCE [LARGE SCALE GENOMIC DNA]</scope>
    <source>
        <strain evidence="3">cv. MN47</strain>
    </source>
</reference>
<gene>
    <name evidence="2" type="ORF">ARALYDRAFT_889655</name>
</gene>
<accession>D7KKU9</accession>
<evidence type="ECO:0000313" key="2">
    <source>
        <dbReference type="EMBL" id="EFH66725.1"/>
    </source>
</evidence>
<evidence type="ECO:0000256" key="1">
    <source>
        <dbReference type="SAM" id="SignalP"/>
    </source>
</evidence>
<evidence type="ECO:0008006" key="4">
    <source>
        <dbReference type="Google" id="ProtNLM"/>
    </source>
</evidence>
<dbReference type="AlphaFoldDB" id="D7KKU9"/>
<dbReference type="OrthoDB" id="1077184at2759"/>
<proteinExistence type="predicted"/>
<dbReference type="PANTHER" id="PTHR31710:SF38">
    <property type="entry name" value="GB|AAF16529.1-RELATED"/>
    <property type="match status" value="1"/>
</dbReference>
<keyword evidence="1" id="KW-0732">Signal</keyword>
<dbReference type="HOGENOM" id="CLU_184727_0_0_1"/>
<keyword evidence="3" id="KW-1185">Reference proteome</keyword>
<dbReference type="Proteomes" id="UP000008694">
    <property type="component" value="Unassembled WGS sequence"/>
</dbReference>